<dbReference type="AlphaFoldDB" id="A0A3P7WDS3"/>
<evidence type="ECO:0000313" key="1">
    <source>
        <dbReference type="EMBL" id="VDO59191.1"/>
    </source>
</evidence>
<name>A0A3P7WDS3_HAEPC</name>
<organism evidence="1 2">
    <name type="scientific">Haemonchus placei</name>
    <name type="common">Barber's pole worm</name>
    <dbReference type="NCBI Taxonomy" id="6290"/>
    <lineage>
        <taxon>Eukaryota</taxon>
        <taxon>Metazoa</taxon>
        <taxon>Ecdysozoa</taxon>
        <taxon>Nematoda</taxon>
        <taxon>Chromadorea</taxon>
        <taxon>Rhabditida</taxon>
        <taxon>Rhabditina</taxon>
        <taxon>Rhabditomorpha</taxon>
        <taxon>Strongyloidea</taxon>
        <taxon>Trichostrongylidae</taxon>
        <taxon>Haemonchus</taxon>
    </lineage>
</organism>
<gene>
    <name evidence="1" type="ORF">HPLM_LOCUS16221</name>
</gene>
<reference evidence="1 2" key="1">
    <citation type="submission" date="2018-11" db="EMBL/GenBank/DDBJ databases">
        <authorList>
            <consortium name="Pathogen Informatics"/>
        </authorList>
    </citation>
    <scope>NUCLEOTIDE SEQUENCE [LARGE SCALE GENOMIC DNA]</scope>
    <source>
        <strain evidence="1 2">MHpl1</strain>
    </source>
</reference>
<dbReference type="Proteomes" id="UP000268014">
    <property type="component" value="Unassembled WGS sequence"/>
</dbReference>
<dbReference type="EMBL" id="UZAF01019325">
    <property type="protein sequence ID" value="VDO59191.1"/>
    <property type="molecule type" value="Genomic_DNA"/>
</dbReference>
<proteinExistence type="predicted"/>
<protein>
    <submittedName>
        <fullName evidence="1">Uncharacterized protein</fullName>
    </submittedName>
</protein>
<accession>A0A3P7WDS3</accession>
<keyword evidence="2" id="KW-1185">Reference proteome</keyword>
<evidence type="ECO:0000313" key="2">
    <source>
        <dbReference type="Proteomes" id="UP000268014"/>
    </source>
</evidence>
<sequence length="55" mass="6575">MVLLVSESATSTAKTEWTHLLCMTFLPQVFENVFRVRMDYVQQHFRPLLRMRRGC</sequence>